<feature type="transmembrane region" description="Helical" evidence="1">
    <location>
        <begin position="12"/>
        <end position="31"/>
    </location>
</feature>
<dbReference type="Proteomes" id="UP000318138">
    <property type="component" value="Chromosome"/>
</dbReference>
<feature type="transmembrane region" description="Helical" evidence="1">
    <location>
        <begin position="76"/>
        <end position="97"/>
    </location>
</feature>
<dbReference type="EMBL" id="CP041372">
    <property type="protein sequence ID" value="QKS73048.1"/>
    <property type="molecule type" value="Genomic_DNA"/>
</dbReference>
<evidence type="ECO:0000256" key="1">
    <source>
        <dbReference type="SAM" id="Phobius"/>
    </source>
</evidence>
<keyword evidence="1" id="KW-1133">Transmembrane helix</keyword>
<organism evidence="2 3">
    <name type="scientific">Paenalkalicoccus suaedae</name>
    <dbReference type="NCBI Taxonomy" id="2592382"/>
    <lineage>
        <taxon>Bacteria</taxon>
        <taxon>Bacillati</taxon>
        <taxon>Bacillota</taxon>
        <taxon>Bacilli</taxon>
        <taxon>Bacillales</taxon>
        <taxon>Bacillaceae</taxon>
        <taxon>Paenalkalicoccus</taxon>
    </lineage>
</organism>
<feature type="transmembrane region" description="Helical" evidence="1">
    <location>
        <begin position="43"/>
        <end position="70"/>
    </location>
</feature>
<protein>
    <submittedName>
        <fullName evidence="2">Uncharacterized protein</fullName>
    </submittedName>
</protein>
<evidence type="ECO:0000313" key="2">
    <source>
        <dbReference type="EMBL" id="QKS73048.1"/>
    </source>
</evidence>
<keyword evidence="1" id="KW-0812">Transmembrane</keyword>
<dbReference type="KEGG" id="psua:FLK61_41390"/>
<name>A0A859FJS3_9BACI</name>
<keyword evidence="3" id="KW-1185">Reference proteome</keyword>
<reference evidence="3" key="1">
    <citation type="submission" date="2019-07" db="EMBL/GenBank/DDBJ databases">
        <title>Bacillus alkalisoli sp. nov. isolated from saline soil.</title>
        <authorList>
            <person name="Sun J.-Q."/>
            <person name="Xu L."/>
        </authorList>
    </citation>
    <scope>NUCLEOTIDE SEQUENCE [LARGE SCALE GENOMIC DNA]</scope>
    <source>
        <strain evidence="3">M4U3P1</strain>
    </source>
</reference>
<evidence type="ECO:0000313" key="3">
    <source>
        <dbReference type="Proteomes" id="UP000318138"/>
    </source>
</evidence>
<proteinExistence type="predicted"/>
<sequence>MNSLIDYLVNFAPLIAIFYALTLAIFPRIFALHKLEYYSGVSLLFFWLSAALALISLIAASFIAGTIILLTTSVTLLIIPSTIIFIIINLVVINYLAEDKATLFELMRNASL</sequence>
<dbReference type="AlphaFoldDB" id="A0A859FJS3"/>
<gene>
    <name evidence="2" type="ORF">FLK61_41390</name>
</gene>
<keyword evidence="1" id="KW-0472">Membrane</keyword>
<dbReference type="RefSeq" id="WP_176011014.1">
    <property type="nucleotide sequence ID" value="NZ_CP041372.2"/>
</dbReference>
<accession>A0A859FJS3</accession>